<organism evidence="1 2">
    <name type="scientific">Ruminococcoides intestinihominis</name>
    <dbReference type="NCBI Taxonomy" id="3133161"/>
    <lineage>
        <taxon>Bacteria</taxon>
        <taxon>Bacillati</taxon>
        <taxon>Bacillota</taxon>
        <taxon>Clostridia</taxon>
        <taxon>Eubacteriales</taxon>
        <taxon>Oscillospiraceae</taxon>
        <taxon>Ruminococcoides</taxon>
    </lineage>
</organism>
<protein>
    <submittedName>
        <fullName evidence="1">Uncharacterized protein</fullName>
    </submittedName>
</protein>
<gene>
    <name evidence="1" type="ORF">ABFO16_04740</name>
</gene>
<accession>A0ABV1HVG7</accession>
<comment type="caution">
    <text evidence="1">The sequence shown here is derived from an EMBL/GenBank/DDBJ whole genome shotgun (WGS) entry which is preliminary data.</text>
</comment>
<evidence type="ECO:0000313" key="1">
    <source>
        <dbReference type="EMBL" id="MEQ2565543.1"/>
    </source>
</evidence>
<dbReference type="Proteomes" id="UP001478133">
    <property type="component" value="Unassembled WGS sequence"/>
</dbReference>
<dbReference type="RefSeq" id="WP_211148058.1">
    <property type="nucleotide sequence ID" value="NZ_JBBMEY010000014.1"/>
</dbReference>
<keyword evidence="2" id="KW-1185">Reference proteome</keyword>
<dbReference type="EMBL" id="JBBMFI010000012">
    <property type="protein sequence ID" value="MEQ2565543.1"/>
    <property type="molecule type" value="Genomic_DNA"/>
</dbReference>
<sequence>MRLPVDVSGARCYDSAINELTIVANDYYDHFADSLQNDYNQSSGFNKEEVTADIIKRTIIEAGVPEDKVEDAYDAFKRELVASKYVKVDKSGKIIMQTSEVDFTNIEFNDPVLIEHAEMIKETFVKAMKEKGSKKIEIANGDEPPFENKTQKYVTEAEFYNMYQKLLSILQKRSVYRYKLDKDEFIHRATAGIENQLLRKNDFIQFEITKAEVDFNDSRKMKMANAQKQVEDSDTHTITYEPKPLFDLVNVIMANTMLPRLAIIRIIKGLSAEARNKINNQDYLEEAIKTINKLLKEFKSKEFLTAELIEGVGALEKDIFEVDKIVNEDEIKYLFTPNPAHKKR</sequence>
<proteinExistence type="predicted"/>
<evidence type="ECO:0000313" key="2">
    <source>
        <dbReference type="Proteomes" id="UP001478133"/>
    </source>
</evidence>
<name>A0ABV1HVG7_9FIRM</name>
<reference evidence="1 2" key="1">
    <citation type="submission" date="2024-03" db="EMBL/GenBank/DDBJ databases">
        <title>Human intestinal bacterial collection.</title>
        <authorList>
            <person name="Pauvert C."/>
            <person name="Hitch T.C.A."/>
            <person name="Clavel T."/>
        </authorList>
    </citation>
    <scope>NUCLEOTIDE SEQUENCE [LARGE SCALE GENOMIC DNA]</scope>
    <source>
        <strain evidence="1 2">CLA-AP-H18</strain>
    </source>
</reference>